<evidence type="ECO:0000313" key="2">
    <source>
        <dbReference type="Proteomes" id="UP000553756"/>
    </source>
</evidence>
<accession>A0ABX1SVC8</accession>
<sequence length="78" mass="8038">MNNIAKSLLKAVHDGSQFVDANMGVASDACVATLARPAGPGRLDGRPVPLGRRSLRTAFAAGKTMRFASRVEVSGGLA</sequence>
<gene>
    <name evidence="1" type="ORF">G1C94_0406</name>
</gene>
<reference evidence="1 2" key="1">
    <citation type="submission" date="2020-02" db="EMBL/GenBank/DDBJ databases">
        <title>Characterization of phylogenetic diversity of novel bifidobacterial species isolated in Czech ZOOs.</title>
        <authorList>
            <person name="Lugli G.A."/>
            <person name="Vera N.B."/>
            <person name="Ventura M."/>
        </authorList>
    </citation>
    <scope>NUCLEOTIDE SEQUENCE [LARGE SCALE GENOMIC DNA]</scope>
    <source>
        <strain evidence="1 2">DSM 109963</strain>
    </source>
</reference>
<comment type="caution">
    <text evidence="1">The sequence shown here is derived from an EMBL/GenBank/DDBJ whole genome shotgun (WGS) entry which is preliminary data.</text>
</comment>
<evidence type="ECO:0000313" key="1">
    <source>
        <dbReference type="EMBL" id="NMN01785.1"/>
    </source>
</evidence>
<keyword evidence="2" id="KW-1185">Reference proteome</keyword>
<organism evidence="1 2">
    <name type="scientific">Bifidobacterium panos</name>
    <dbReference type="NCBI Taxonomy" id="2675321"/>
    <lineage>
        <taxon>Bacteria</taxon>
        <taxon>Bacillati</taxon>
        <taxon>Actinomycetota</taxon>
        <taxon>Actinomycetes</taxon>
        <taxon>Bifidobacteriales</taxon>
        <taxon>Bifidobacteriaceae</taxon>
        <taxon>Bifidobacterium</taxon>
    </lineage>
</organism>
<proteinExistence type="predicted"/>
<protein>
    <submittedName>
        <fullName evidence="1">Uncharacterized protein</fullName>
    </submittedName>
</protein>
<name>A0ABX1SVC8_9BIFI</name>
<dbReference type="EMBL" id="JAAIIJ010000004">
    <property type="protein sequence ID" value="NMN01785.1"/>
    <property type="molecule type" value="Genomic_DNA"/>
</dbReference>
<dbReference type="Proteomes" id="UP000553756">
    <property type="component" value="Unassembled WGS sequence"/>
</dbReference>